<evidence type="ECO:0000313" key="1">
    <source>
        <dbReference type="EMBL" id="CAB4679089.1"/>
    </source>
</evidence>
<name>A0A6J6MZ32_9ZZZZ</name>
<dbReference type="AlphaFoldDB" id="A0A6J6MZ32"/>
<organism evidence="1">
    <name type="scientific">freshwater metagenome</name>
    <dbReference type="NCBI Taxonomy" id="449393"/>
    <lineage>
        <taxon>unclassified sequences</taxon>
        <taxon>metagenomes</taxon>
        <taxon>ecological metagenomes</taxon>
    </lineage>
</organism>
<sequence>MVIESFPVATLNKASAALVAVSSHFPACRAVIAPVTELYEQIAVEPESTATVTAPLPEPPVTVIVEVALGLAAYVNTAGEALTLRFD</sequence>
<accession>A0A6J6MZ32</accession>
<reference evidence="1" key="1">
    <citation type="submission" date="2020-05" db="EMBL/GenBank/DDBJ databases">
        <authorList>
            <person name="Chiriac C."/>
            <person name="Salcher M."/>
            <person name="Ghai R."/>
            <person name="Kavagutti S V."/>
        </authorList>
    </citation>
    <scope>NUCLEOTIDE SEQUENCE</scope>
</reference>
<protein>
    <submittedName>
        <fullName evidence="1">Unannotated protein</fullName>
    </submittedName>
</protein>
<dbReference type="EMBL" id="CAEZXL010000009">
    <property type="protein sequence ID" value="CAB4679089.1"/>
    <property type="molecule type" value="Genomic_DNA"/>
</dbReference>
<proteinExistence type="predicted"/>
<gene>
    <name evidence="1" type="ORF">UFOPK2373_00121</name>
</gene>